<feature type="domain" description="PI3K-RBD" evidence="10">
    <location>
        <begin position="189"/>
        <end position="290"/>
    </location>
</feature>
<dbReference type="SMART" id="SM00142">
    <property type="entry name" value="PI3K_C2"/>
    <property type="match status" value="1"/>
</dbReference>
<evidence type="ECO:0000256" key="5">
    <source>
        <dbReference type="PROSITE-ProRule" id="PRU00880"/>
    </source>
</evidence>
<feature type="compositionally biased region" description="Basic and acidic residues" evidence="6">
    <location>
        <begin position="1054"/>
        <end position="1064"/>
    </location>
</feature>
<dbReference type="InterPro" id="IPR003113">
    <property type="entry name" value="PI3K_ABD"/>
</dbReference>
<dbReference type="SMART" id="SM00143">
    <property type="entry name" value="PI3K_p85B"/>
    <property type="match status" value="1"/>
</dbReference>
<dbReference type="InterPro" id="IPR000403">
    <property type="entry name" value="PI3/4_kinase_cat_dom"/>
</dbReference>
<reference evidence="13" key="1">
    <citation type="submission" date="2025-08" db="UniProtKB">
        <authorList>
            <consortium name="RefSeq"/>
        </authorList>
    </citation>
    <scope>IDENTIFICATION</scope>
</reference>
<dbReference type="PROSITE" id="PS00916">
    <property type="entry name" value="PI3_4_KINASE_2"/>
    <property type="match status" value="1"/>
</dbReference>
<dbReference type="Gene3D" id="3.10.20.90">
    <property type="entry name" value="Phosphatidylinositol 3-kinase Catalytic Subunit, Chain A, domain 1"/>
    <property type="match status" value="2"/>
</dbReference>
<dbReference type="Pfam" id="PF00794">
    <property type="entry name" value="PI3K_rbd"/>
    <property type="match status" value="1"/>
</dbReference>
<accession>A0ABM1A7L1</accession>
<evidence type="ECO:0000259" key="7">
    <source>
        <dbReference type="PROSITE" id="PS50290"/>
    </source>
</evidence>
<dbReference type="PANTHER" id="PTHR10048:SF111">
    <property type="entry name" value="PHOSPHATIDYLINOSITOL 3-KINASE AGE-1"/>
    <property type="match status" value="1"/>
</dbReference>
<dbReference type="SMART" id="SM00144">
    <property type="entry name" value="PI3K_rbd"/>
    <property type="match status" value="1"/>
</dbReference>
<evidence type="ECO:0000313" key="12">
    <source>
        <dbReference type="Proteomes" id="UP000694888"/>
    </source>
</evidence>
<dbReference type="InterPro" id="IPR002420">
    <property type="entry name" value="PI3K-type_C2_dom"/>
</dbReference>
<dbReference type="PANTHER" id="PTHR10048">
    <property type="entry name" value="PHOSPHATIDYLINOSITOL KINASE"/>
    <property type="match status" value="1"/>
</dbReference>
<name>A0ABM1A7L1_APLCA</name>
<feature type="region of interest" description="Disordered" evidence="6">
    <location>
        <begin position="1045"/>
        <end position="1064"/>
    </location>
</feature>
<organism evidence="12 13">
    <name type="scientific">Aplysia californica</name>
    <name type="common">California sea hare</name>
    <dbReference type="NCBI Taxonomy" id="6500"/>
    <lineage>
        <taxon>Eukaryota</taxon>
        <taxon>Metazoa</taxon>
        <taxon>Spiralia</taxon>
        <taxon>Lophotrochozoa</taxon>
        <taxon>Mollusca</taxon>
        <taxon>Gastropoda</taxon>
        <taxon>Heterobranchia</taxon>
        <taxon>Euthyneura</taxon>
        <taxon>Tectipleura</taxon>
        <taxon>Aplysiida</taxon>
        <taxon>Aplysioidea</taxon>
        <taxon>Aplysiidae</taxon>
        <taxon>Aplysia</taxon>
    </lineage>
</organism>
<dbReference type="InterPro" id="IPR036940">
    <property type="entry name" value="PI3/4_kinase_cat_sf"/>
</dbReference>
<dbReference type="PROSITE" id="PS51544">
    <property type="entry name" value="PI3K_ABD"/>
    <property type="match status" value="1"/>
</dbReference>
<dbReference type="CDD" id="cd05165">
    <property type="entry name" value="PI3Kc_I"/>
    <property type="match status" value="1"/>
</dbReference>
<evidence type="ECO:0000313" key="13">
    <source>
        <dbReference type="RefSeq" id="XP_012942394.1"/>
    </source>
</evidence>
<dbReference type="Pfam" id="PF02192">
    <property type="entry name" value="PI3K_p85B"/>
    <property type="match status" value="1"/>
</dbReference>
<dbReference type="PROSITE" id="PS51547">
    <property type="entry name" value="C2_PI3K"/>
    <property type="match status" value="1"/>
</dbReference>
<dbReference type="PROSITE" id="PS50290">
    <property type="entry name" value="PI3_4_KINASE_3"/>
    <property type="match status" value="1"/>
</dbReference>
<dbReference type="Gene3D" id="1.10.1070.11">
    <property type="entry name" value="Phosphatidylinositol 3-/4-kinase, catalytic domain"/>
    <property type="match status" value="1"/>
</dbReference>
<dbReference type="SUPFAM" id="SSF54236">
    <property type="entry name" value="Ubiquitin-like"/>
    <property type="match status" value="1"/>
</dbReference>
<dbReference type="SMART" id="SM00146">
    <property type="entry name" value="PI3Kc"/>
    <property type="match status" value="1"/>
</dbReference>
<dbReference type="InterPro" id="IPR000341">
    <property type="entry name" value="PI3K_Ras-bd_dom"/>
</dbReference>
<keyword evidence="2" id="KW-0547">Nucleotide-binding</keyword>
<dbReference type="RefSeq" id="XP_012942394.1">
    <property type="nucleotide sequence ID" value="XM_013086940.2"/>
</dbReference>
<evidence type="ECO:0000256" key="3">
    <source>
        <dbReference type="ARBA" id="ARBA00022777"/>
    </source>
</evidence>
<evidence type="ECO:0000256" key="6">
    <source>
        <dbReference type="SAM" id="MobiDB-lite"/>
    </source>
</evidence>
<dbReference type="GeneID" id="101850667"/>
<keyword evidence="3" id="KW-0418">Kinase</keyword>
<dbReference type="Gene3D" id="3.30.1010.10">
    <property type="entry name" value="Phosphatidylinositol 3-kinase Catalytic Subunit, Chain A, domain 4"/>
    <property type="match status" value="1"/>
</dbReference>
<feature type="domain" description="PI3K-ABD" evidence="8">
    <location>
        <begin position="14"/>
        <end position="103"/>
    </location>
</feature>
<dbReference type="InterPro" id="IPR042236">
    <property type="entry name" value="PI3K_accessory_sf"/>
</dbReference>
<gene>
    <name evidence="13" type="primary">LOC101850667</name>
</gene>
<dbReference type="PROSITE" id="PS51546">
    <property type="entry name" value="PI3K_RBD"/>
    <property type="match status" value="1"/>
</dbReference>
<dbReference type="PROSITE" id="PS00915">
    <property type="entry name" value="PI3_4_KINASE_1"/>
    <property type="match status" value="1"/>
</dbReference>
<dbReference type="Proteomes" id="UP000694888">
    <property type="component" value="Unplaced"/>
</dbReference>
<dbReference type="InterPro" id="IPR029071">
    <property type="entry name" value="Ubiquitin-like_domsf"/>
</dbReference>
<dbReference type="Gene3D" id="1.25.40.70">
    <property type="entry name" value="Phosphatidylinositol 3-kinase, accessory domain (PIK)"/>
    <property type="match status" value="1"/>
</dbReference>
<dbReference type="InterPro" id="IPR001263">
    <property type="entry name" value="PI3K_accessory_dom"/>
</dbReference>
<feature type="domain" description="C2 PI3K-type" evidence="11">
    <location>
        <begin position="330"/>
        <end position="483"/>
    </location>
</feature>
<evidence type="ECO:0000256" key="1">
    <source>
        <dbReference type="ARBA" id="ARBA00022679"/>
    </source>
</evidence>
<dbReference type="InterPro" id="IPR018936">
    <property type="entry name" value="PI3/4_kinase_CS"/>
</dbReference>
<dbReference type="InterPro" id="IPR011009">
    <property type="entry name" value="Kinase-like_dom_sf"/>
</dbReference>
<evidence type="ECO:0000259" key="8">
    <source>
        <dbReference type="PROSITE" id="PS51544"/>
    </source>
</evidence>
<dbReference type="InterPro" id="IPR035892">
    <property type="entry name" value="C2_domain_sf"/>
</dbReference>
<dbReference type="Pfam" id="PF00454">
    <property type="entry name" value="PI3_PI4_kinase"/>
    <property type="match status" value="1"/>
</dbReference>
<dbReference type="SUPFAM" id="SSF56112">
    <property type="entry name" value="Protein kinase-like (PK-like)"/>
    <property type="match status" value="1"/>
</dbReference>
<dbReference type="Pfam" id="PF00792">
    <property type="entry name" value="PI3K_C2"/>
    <property type="match status" value="1"/>
</dbReference>
<comment type="similarity">
    <text evidence="5">Belongs to the PI3/PI4-kinase family.</text>
</comment>
<dbReference type="InterPro" id="IPR015433">
    <property type="entry name" value="PI3/4_kinase"/>
</dbReference>
<evidence type="ECO:0000256" key="4">
    <source>
        <dbReference type="ARBA" id="ARBA00022840"/>
    </source>
</evidence>
<dbReference type="InterPro" id="IPR016024">
    <property type="entry name" value="ARM-type_fold"/>
</dbReference>
<keyword evidence="4" id="KW-0067">ATP-binding</keyword>
<proteinExistence type="inferred from homology"/>
<dbReference type="SUPFAM" id="SSF49562">
    <property type="entry name" value="C2 domain (Calcium/lipid-binding domain, CaLB)"/>
    <property type="match status" value="1"/>
</dbReference>
<sequence>MPPSSGELWEHHLMPQQVTVDCLLPTGVIVPILCGRDSTLETIKKDLWLEAKKYPLFKKLMEPESYIFLAITQDAMREEFYDETRRLCDLRLFQPILKVMEPKGNRKEKMLNYEIGMLIGVPVNEFNENKDLEVITFRRNILKSCKDVVDQRDVGGDHTRALYAYPPDIESSEELPQHLMEKLSTFTYEHSVIICVWVVSDDNNRVKYTVKVAPTAYPSDVIAETIRRRSRFMNMSREHAERCIEEYRHMYVLKVCGCDQFLLAECPVSQYKYIRQCLAKEIIPQLMLHTKESVYATLPEINFFWPSYMQRGIQALTEINNQHTLSVWEVQTMLRVKVNCATYVNIKEVGKIFIRACIYHGTEALCEAKNTHQVDSSSPRWDEWLEFLMVPDLPRSARLCLSICSESKRRNRKVQYALAWGNLQLFDFNKRHLEDKFRLYLWSMPQGMDDLLNPIGTTGSNPSKDCPCLEIEFDEFTHPLSYPPDSHLEQLSQVVALKENQSNIPHTVTEEQLSQLEEIVEKDPLSDLSEQEKTLLWALRDKCPSLPKALPKLLNAVKWWDRESVAQLYELLKRWPVIPAEVALELLDCSYTDLKVRQFAVKCLDQGLMDDKLAQYLLQLVQAMKYEPYHDNPLTRFLLKRSLLSQRIGNAFFWHLKSEMHQTSIRLRFGLILEAYCRGCGPYLKNLAQQVEALDKLTKLTDMLKHEVNSDDHQKYLHAQLQQPDYKEALQHLHNPLNTSHILGEINLSECSVKTSKKLPLWLVWSNPDAMADVGDMHYCIMFKNGDDLRQDMLTLQVIRLMDTIWKDEGLDLKMIPYGCLSTGKDVGVIEVVQNAKTITAIQSKGGALSSIQIDSSQLHKWIRDQNPDRYEHSIELFKRSCAGYCVATFVLGIGDRHPENIMVTSEGQVFHIDFGHFLDHKKKKFGINRERVPFVLTEDFQRVIAKGASRPEKDPGFKEFQNLCLNAYLILRQHASLFITLFTMMLQCGIPELQSLDDIGYIRKTLAVEKSEEKAKEYFQNQFHSAYGDSWTTKVDWLFHNMRHKHKGPTQSGKKDKTENPSK</sequence>
<dbReference type="PROSITE" id="PS51545">
    <property type="entry name" value="PIK_HELICAL"/>
    <property type="match status" value="1"/>
</dbReference>
<evidence type="ECO:0000259" key="10">
    <source>
        <dbReference type="PROSITE" id="PS51546"/>
    </source>
</evidence>
<feature type="domain" description="PI3K/PI4K catalytic" evidence="7">
    <location>
        <begin position="747"/>
        <end position="1032"/>
    </location>
</feature>
<keyword evidence="12" id="KW-1185">Reference proteome</keyword>
<evidence type="ECO:0000259" key="11">
    <source>
        <dbReference type="PROSITE" id="PS51547"/>
    </source>
</evidence>
<keyword evidence="1" id="KW-0808">Transferase</keyword>
<dbReference type="Pfam" id="PF00613">
    <property type="entry name" value="PI3Ka"/>
    <property type="match status" value="1"/>
</dbReference>
<evidence type="ECO:0000259" key="9">
    <source>
        <dbReference type="PROSITE" id="PS51545"/>
    </source>
</evidence>
<dbReference type="Gene3D" id="2.60.40.150">
    <property type="entry name" value="C2 domain"/>
    <property type="match status" value="1"/>
</dbReference>
<protein>
    <submittedName>
        <fullName evidence="13">Phosphatidylinositol 4,5-bisphosphate 3-kinase catalytic subunit alpha isoform</fullName>
    </submittedName>
</protein>
<evidence type="ECO:0000256" key="2">
    <source>
        <dbReference type="ARBA" id="ARBA00022741"/>
    </source>
</evidence>
<feature type="domain" description="PIK helical" evidence="9">
    <location>
        <begin position="502"/>
        <end position="679"/>
    </location>
</feature>
<dbReference type="SMART" id="SM00145">
    <property type="entry name" value="PI3Ka"/>
    <property type="match status" value="1"/>
</dbReference>
<dbReference type="SUPFAM" id="SSF48371">
    <property type="entry name" value="ARM repeat"/>
    <property type="match status" value="1"/>
</dbReference>